<organism evidence="1 2">
    <name type="scientific">Tulasnella calospora MUT 4182</name>
    <dbReference type="NCBI Taxonomy" id="1051891"/>
    <lineage>
        <taxon>Eukaryota</taxon>
        <taxon>Fungi</taxon>
        <taxon>Dikarya</taxon>
        <taxon>Basidiomycota</taxon>
        <taxon>Agaricomycotina</taxon>
        <taxon>Agaricomycetes</taxon>
        <taxon>Cantharellales</taxon>
        <taxon>Tulasnellaceae</taxon>
        <taxon>Tulasnella</taxon>
    </lineage>
</organism>
<reference evidence="2" key="2">
    <citation type="submission" date="2015-01" db="EMBL/GenBank/DDBJ databases">
        <title>Evolutionary Origins and Diversification of the Mycorrhizal Mutualists.</title>
        <authorList>
            <consortium name="DOE Joint Genome Institute"/>
            <consortium name="Mycorrhizal Genomics Consortium"/>
            <person name="Kohler A."/>
            <person name="Kuo A."/>
            <person name="Nagy L.G."/>
            <person name="Floudas D."/>
            <person name="Copeland A."/>
            <person name="Barry K.W."/>
            <person name="Cichocki N."/>
            <person name="Veneault-Fourrey C."/>
            <person name="LaButti K."/>
            <person name="Lindquist E.A."/>
            <person name="Lipzen A."/>
            <person name="Lundell T."/>
            <person name="Morin E."/>
            <person name="Murat C."/>
            <person name="Riley R."/>
            <person name="Ohm R."/>
            <person name="Sun H."/>
            <person name="Tunlid A."/>
            <person name="Henrissat B."/>
            <person name="Grigoriev I.V."/>
            <person name="Hibbett D.S."/>
            <person name="Martin F."/>
        </authorList>
    </citation>
    <scope>NUCLEOTIDE SEQUENCE [LARGE SCALE GENOMIC DNA]</scope>
    <source>
        <strain evidence="2">MUT 4182</strain>
    </source>
</reference>
<keyword evidence="2" id="KW-1185">Reference proteome</keyword>
<evidence type="ECO:0000313" key="2">
    <source>
        <dbReference type="Proteomes" id="UP000054248"/>
    </source>
</evidence>
<reference evidence="1 2" key="1">
    <citation type="submission" date="2014-04" db="EMBL/GenBank/DDBJ databases">
        <authorList>
            <consortium name="DOE Joint Genome Institute"/>
            <person name="Kuo A."/>
            <person name="Girlanda M."/>
            <person name="Perotto S."/>
            <person name="Kohler A."/>
            <person name="Nagy L.G."/>
            <person name="Floudas D."/>
            <person name="Copeland A."/>
            <person name="Barry K.W."/>
            <person name="Cichocki N."/>
            <person name="Veneault-Fourrey C."/>
            <person name="LaButti K."/>
            <person name="Lindquist E.A."/>
            <person name="Lipzen A."/>
            <person name="Lundell T."/>
            <person name="Morin E."/>
            <person name="Murat C."/>
            <person name="Sun H."/>
            <person name="Tunlid A."/>
            <person name="Henrissat B."/>
            <person name="Grigoriev I.V."/>
            <person name="Hibbett D.S."/>
            <person name="Martin F."/>
            <person name="Nordberg H.P."/>
            <person name="Cantor M.N."/>
            <person name="Hua S.X."/>
        </authorList>
    </citation>
    <scope>NUCLEOTIDE SEQUENCE [LARGE SCALE GENOMIC DNA]</scope>
    <source>
        <strain evidence="1 2">MUT 4182</strain>
    </source>
</reference>
<protein>
    <recommendedName>
        <fullName evidence="3">Metallothionein</fullName>
    </recommendedName>
</protein>
<accession>A0A0C3MFH8</accession>
<dbReference type="HOGENOM" id="CLU_3108151_0_0_1"/>
<sequence>MSNCETVIKTGTPEGCTNYPGCGCPNPPKNSMSSCTSSGSTGACTGCRCDCKAAECKC</sequence>
<gene>
    <name evidence="1" type="ORF">M407DRAFT_241382</name>
</gene>
<proteinExistence type="predicted"/>
<evidence type="ECO:0008006" key="3">
    <source>
        <dbReference type="Google" id="ProtNLM"/>
    </source>
</evidence>
<evidence type="ECO:0000313" key="1">
    <source>
        <dbReference type="EMBL" id="KIO32477.1"/>
    </source>
</evidence>
<dbReference type="AlphaFoldDB" id="A0A0C3MFH8"/>
<dbReference type="EMBL" id="KN822954">
    <property type="protein sequence ID" value="KIO32477.1"/>
    <property type="molecule type" value="Genomic_DNA"/>
</dbReference>
<dbReference type="Proteomes" id="UP000054248">
    <property type="component" value="Unassembled WGS sequence"/>
</dbReference>
<name>A0A0C3MFH8_9AGAM</name>